<keyword evidence="5" id="KW-1185">Reference proteome</keyword>
<feature type="transmembrane region" description="Helical" evidence="1">
    <location>
        <begin position="365"/>
        <end position="384"/>
    </location>
</feature>
<feature type="transmembrane region" description="Helical" evidence="1">
    <location>
        <begin position="142"/>
        <end position="160"/>
    </location>
</feature>
<dbReference type="RefSeq" id="WP_135277965.1">
    <property type="nucleotide sequence ID" value="NZ_PQVH01000009.1"/>
</dbReference>
<keyword evidence="1" id="KW-0472">Membrane</keyword>
<dbReference type="EMBL" id="PQVH01000009">
    <property type="protein sequence ID" value="TFW71193.1"/>
    <property type="molecule type" value="Genomic_DNA"/>
</dbReference>
<comment type="caution">
    <text evidence="4">The sequence shown here is derived from an EMBL/GenBank/DDBJ whole genome shotgun (WGS) entry which is preliminary data.</text>
</comment>
<dbReference type="InterPro" id="IPR049177">
    <property type="entry name" value="MgtC_SapB_SrpB_YhiD_N"/>
</dbReference>
<feature type="domain" description="MgtC/SapB/SrpB/YhiD N-terminal" evidence="2">
    <location>
        <begin position="11"/>
        <end position="128"/>
    </location>
</feature>
<feature type="transmembrane region" description="Helical" evidence="1">
    <location>
        <begin position="199"/>
        <end position="220"/>
    </location>
</feature>
<feature type="transmembrane region" description="Helical" evidence="1">
    <location>
        <begin position="6"/>
        <end position="23"/>
    </location>
</feature>
<dbReference type="Pfam" id="PF13194">
    <property type="entry name" value="DUF4010"/>
    <property type="match status" value="1"/>
</dbReference>
<dbReference type="AlphaFoldDB" id="A0A4Y9VSA1"/>
<dbReference type="Proteomes" id="UP000297706">
    <property type="component" value="Unassembled WGS sequence"/>
</dbReference>
<evidence type="ECO:0000259" key="2">
    <source>
        <dbReference type="Pfam" id="PF02308"/>
    </source>
</evidence>
<name>A0A4Y9VSA1_9PROT</name>
<proteinExistence type="predicted"/>
<reference evidence="4 5" key="1">
    <citation type="submission" date="2018-02" db="EMBL/GenBank/DDBJ databases">
        <title>A novel lanthanide dependent methylotroph, Methylotenera sp. La3113.</title>
        <authorList>
            <person name="Lv H."/>
            <person name="Tani A."/>
        </authorList>
    </citation>
    <scope>NUCLEOTIDE SEQUENCE [LARGE SCALE GENOMIC DNA]</scope>
    <source>
        <strain evidence="4 5">La3113</strain>
    </source>
</reference>
<dbReference type="Pfam" id="PF02308">
    <property type="entry name" value="MgtC"/>
    <property type="match status" value="1"/>
</dbReference>
<evidence type="ECO:0000313" key="4">
    <source>
        <dbReference type="EMBL" id="TFW71193.1"/>
    </source>
</evidence>
<evidence type="ECO:0000256" key="1">
    <source>
        <dbReference type="SAM" id="Phobius"/>
    </source>
</evidence>
<feature type="transmembrane region" description="Helical" evidence="1">
    <location>
        <begin position="172"/>
        <end position="193"/>
    </location>
</feature>
<feature type="transmembrane region" description="Helical" evidence="1">
    <location>
        <begin position="331"/>
        <end position="353"/>
    </location>
</feature>
<feature type="transmembrane region" description="Helical" evidence="1">
    <location>
        <begin position="232"/>
        <end position="254"/>
    </location>
</feature>
<gene>
    <name evidence="4" type="ORF">C3Y98_07960</name>
</gene>
<feature type="transmembrane region" description="Helical" evidence="1">
    <location>
        <begin position="390"/>
        <end position="411"/>
    </location>
</feature>
<dbReference type="OrthoDB" id="9813718at2"/>
<keyword evidence="1" id="KW-1133">Transmembrane helix</keyword>
<organism evidence="4 5">
    <name type="scientific">Methylotenera oryzisoli</name>
    <dbReference type="NCBI Taxonomy" id="2080758"/>
    <lineage>
        <taxon>Bacteria</taxon>
        <taxon>Pseudomonadati</taxon>
        <taxon>Pseudomonadota</taxon>
        <taxon>Betaproteobacteria</taxon>
        <taxon>Nitrosomonadales</taxon>
        <taxon>Methylophilaceae</taxon>
        <taxon>Methylotenera</taxon>
    </lineage>
</organism>
<evidence type="ECO:0000259" key="3">
    <source>
        <dbReference type="Pfam" id="PF13194"/>
    </source>
</evidence>
<feature type="transmembrane region" description="Helical" evidence="1">
    <location>
        <begin position="266"/>
        <end position="285"/>
    </location>
</feature>
<feature type="transmembrane region" description="Helical" evidence="1">
    <location>
        <begin position="90"/>
        <end position="122"/>
    </location>
</feature>
<protein>
    <submittedName>
        <fullName evidence="4">Uncharacterized protein</fullName>
    </submittedName>
</protein>
<evidence type="ECO:0000313" key="5">
    <source>
        <dbReference type="Proteomes" id="UP000297706"/>
    </source>
</evidence>
<sequence>MLINAAHWLNLAVALGIGLLIGAERERSKGSGGDSTIAGVRTFTIASLLGAVSTSINFWLLVVSIICVTIFVATAYFSRKDDDPGLTTEISLVFTVILGGLAMTSASMAASLAVAAAILLAAKQPIHGFVRGVVTKDEMIDFLILAAATLIVLPLVPNELIGPFDAINPRNLWLIVILVMFIGALGHLALRLLGSRTGLPLVGLVSGFISSIATIGAMGARVKKTPELMGTAVAGATLSSLSTVLQLVMLLTAIHPLTLHTLTIPLLFAGLSIGAYGLVVTLNSFHHHTPELGKPSRSFSVKTALTLAFVIALVLVASAALKAWFGQAGLVVASGLAGLADVHASTISVASLASTIKITPANAAVAILVAISTNAISKAITALVTGGKAFFQQVTLGLVLQVSVMWMGWWLF</sequence>
<feature type="transmembrane region" description="Helical" evidence="1">
    <location>
        <begin position="305"/>
        <end position="325"/>
    </location>
</feature>
<dbReference type="PANTHER" id="PTHR39084">
    <property type="entry name" value="MEMBRANE PROTEIN-RELATED"/>
    <property type="match status" value="1"/>
</dbReference>
<dbReference type="InterPro" id="IPR025105">
    <property type="entry name" value="DUF4010"/>
</dbReference>
<keyword evidence="1" id="KW-0812">Transmembrane</keyword>
<feature type="transmembrane region" description="Helical" evidence="1">
    <location>
        <begin position="58"/>
        <end position="78"/>
    </location>
</feature>
<accession>A0A4Y9VSA1</accession>
<dbReference type="PANTHER" id="PTHR39084:SF1">
    <property type="entry name" value="DUF4010 DOMAIN-CONTAINING PROTEIN"/>
    <property type="match status" value="1"/>
</dbReference>
<feature type="domain" description="DUF4010" evidence="3">
    <location>
        <begin position="177"/>
        <end position="386"/>
    </location>
</feature>